<dbReference type="KEGG" id="dma:DMR_36070"/>
<evidence type="ECO:0000313" key="3">
    <source>
        <dbReference type="EMBL" id="BAH77098.1"/>
    </source>
</evidence>
<dbReference type="Proteomes" id="UP000009071">
    <property type="component" value="Chromosome"/>
</dbReference>
<dbReference type="STRING" id="573370.DMR_36070"/>
<evidence type="ECO:0000313" key="4">
    <source>
        <dbReference type="Proteomes" id="UP000009071"/>
    </source>
</evidence>
<organism evidence="3 4">
    <name type="scientific">Solidesulfovibrio magneticus (strain ATCC 700980 / DSM 13731 / RS-1)</name>
    <name type="common">Desulfovibrio magneticus</name>
    <dbReference type="NCBI Taxonomy" id="573370"/>
    <lineage>
        <taxon>Bacteria</taxon>
        <taxon>Pseudomonadati</taxon>
        <taxon>Thermodesulfobacteriota</taxon>
        <taxon>Desulfovibrionia</taxon>
        <taxon>Desulfovibrionales</taxon>
        <taxon>Desulfovibrionaceae</taxon>
        <taxon>Solidesulfovibrio</taxon>
    </lineage>
</organism>
<dbReference type="AlphaFoldDB" id="C4XLF9"/>
<dbReference type="HOGENOM" id="CLU_012815_1_0_7"/>
<gene>
    <name evidence="3" type="ordered locus">DMR_36070</name>
</gene>
<dbReference type="InterPro" id="IPR009270">
    <property type="entry name" value="DUF927"/>
</dbReference>
<reference evidence="3 4" key="1">
    <citation type="journal article" date="2009" name="Genome Res.">
        <title>Whole genome sequence of Desulfovibrio magneticus strain RS-1 revealed common gene clusters in magnetotactic bacteria.</title>
        <authorList>
            <person name="Nakazawa H."/>
            <person name="Arakaki A."/>
            <person name="Narita-Yamada S."/>
            <person name="Yashiro I."/>
            <person name="Jinno K."/>
            <person name="Aoki N."/>
            <person name="Tsuruyama A."/>
            <person name="Okamura Y."/>
            <person name="Tanikawa S."/>
            <person name="Fujita N."/>
            <person name="Takeyama H."/>
            <person name="Matsunaga T."/>
        </authorList>
    </citation>
    <scope>NUCLEOTIDE SEQUENCE [LARGE SCALE GENOMIC DNA]</scope>
    <source>
        <strain evidence="4">ATCC 700980 / DSM 13731 / RS-1</strain>
    </source>
</reference>
<dbReference type="RefSeq" id="WP_015862240.1">
    <property type="nucleotide sequence ID" value="NC_012796.1"/>
</dbReference>
<dbReference type="OrthoDB" id="5489962at2"/>
<dbReference type="EMBL" id="AP010904">
    <property type="protein sequence ID" value="BAH77098.1"/>
    <property type="molecule type" value="Genomic_DNA"/>
</dbReference>
<feature type="domain" description="DUF927" evidence="2">
    <location>
        <begin position="101"/>
        <end position="270"/>
    </location>
</feature>
<accession>C4XLF9</accession>
<dbReference type="eggNOG" id="COG5519">
    <property type="taxonomic scope" value="Bacteria"/>
</dbReference>
<proteinExistence type="predicted"/>
<protein>
    <recommendedName>
        <fullName evidence="2">DUF927 domain-containing protein</fullName>
    </recommendedName>
</protein>
<evidence type="ECO:0000256" key="1">
    <source>
        <dbReference type="SAM" id="MobiDB-lite"/>
    </source>
</evidence>
<keyword evidence="4" id="KW-1185">Reference proteome</keyword>
<dbReference type="Pfam" id="PF06048">
    <property type="entry name" value="DUF927"/>
    <property type="match status" value="1"/>
</dbReference>
<feature type="region of interest" description="Disordered" evidence="1">
    <location>
        <begin position="596"/>
        <end position="637"/>
    </location>
</feature>
<evidence type="ECO:0000259" key="2">
    <source>
        <dbReference type="Pfam" id="PF06048"/>
    </source>
</evidence>
<sequence length="637" mass="71298">MNGAHSDYTFDIVDGCISHVHGDSDNSINLCNFACKIIEERTVSNGIISKIEFLIEGYFSDGTLLPTVSVPAEKFNSLGWVSQYGSRAIIYPVKQVKDLLPMAIRMISGVVPKKTVVSHTGWVESPHGHVYMTNGSVIGTDGDEAHFEVAIEDPHLRKFSINPGEEDHELEQSLRACLALAQMNPSQAILPLIGATFLAPLQCFIPLDFSVFLHGVTGSFKSQLTMLCQSHYGRQFHNSLPGNWASTENALEIMTFLAKDAVFVIDDFTYLRNERSSLGYKELEKKAERIFRGQGNSTGRQRMGRNDLARSYHSRAMIMTSGETLPRGDSLLARLFVVQLSKGDIDSSELSQMQQYAAAGLFENAMAGYIKWISVNYDRLKDHIPAELERLRDHFSDLRSVHCRTPENTAKLFLGFGMFADYIKAQNIISESEAAAMLSHAKDVFLEVGRNQNKVFFYDDTADLFFDQLADAMTQGDGYFDFINPNEFHSFESKDSIGWTNINGEWHKNGLRFGWVAGENLYLLPAISYDAAHKQTKSKGFTLETRGRLWKRLHEQGLILSSDPDRIGTRKYVNGVHHRVVHLDFAECFKDTFRRRGEGDDNRVGNPGNPERAGQEHGNSVCPSIGATGTDDLYADL</sequence>
<name>C4XLF9_SOLM1</name>